<protein>
    <submittedName>
        <fullName evidence="2">5'-nucleotidase, C-terminal domain</fullName>
    </submittedName>
</protein>
<dbReference type="GO" id="GO:0030288">
    <property type="term" value="C:outer membrane-bounded periplasmic space"/>
    <property type="evidence" value="ECO:0007669"/>
    <property type="project" value="TreeGrafter"/>
</dbReference>
<evidence type="ECO:0000259" key="1">
    <source>
        <dbReference type="Pfam" id="PF02872"/>
    </source>
</evidence>
<evidence type="ECO:0000313" key="3">
    <source>
        <dbReference type="Proteomes" id="UP000184147"/>
    </source>
</evidence>
<dbReference type="RefSeq" id="WP_073362716.1">
    <property type="nucleotide sequence ID" value="NZ_FQVQ01000005.1"/>
</dbReference>
<dbReference type="InterPro" id="IPR008334">
    <property type="entry name" value="5'-Nucleotdase_C"/>
</dbReference>
<reference evidence="2 3" key="1">
    <citation type="submission" date="2016-11" db="EMBL/GenBank/DDBJ databases">
        <authorList>
            <person name="Jaros S."/>
            <person name="Januszkiewicz K."/>
            <person name="Wedrychowicz H."/>
        </authorList>
    </citation>
    <scope>NUCLEOTIDE SEQUENCE [LARGE SCALE GENOMIC DNA]</scope>
    <source>
        <strain evidence="2 3">DSM 25660</strain>
    </source>
</reference>
<dbReference type="AlphaFoldDB" id="A0A1M5A2F0"/>
<dbReference type="Proteomes" id="UP000184147">
    <property type="component" value="Unassembled WGS sequence"/>
</dbReference>
<dbReference type="GO" id="GO:0016787">
    <property type="term" value="F:hydrolase activity"/>
    <property type="evidence" value="ECO:0007669"/>
    <property type="project" value="InterPro"/>
</dbReference>
<dbReference type="OrthoDB" id="4762412at2"/>
<dbReference type="PANTHER" id="PTHR11575:SF24">
    <property type="entry name" value="5'-NUCLEOTIDASE"/>
    <property type="match status" value="1"/>
</dbReference>
<dbReference type="InterPro" id="IPR006179">
    <property type="entry name" value="5_nucleotidase/apyrase"/>
</dbReference>
<dbReference type="STRING" id="1124188.SAMN05444377_105119"/>
<dbReference type="EMBL" id="FQVQ01000005">
    <property type="protein sequence ID" value="SHF24405.1"/>
    <property type="molecule type" value="Genomic_DNA"/>
</dbReference>
<dbReference type="PROSITE" id="PS51257">
    <property type="entry name" value="PROKAR_LIPOPROTEIN"/>
    <property type="match status" value="1"/>
</dbReference>
<proteinExistence type="predicted"/>
<dbReference type="Pfam" id="PF02872">
    <property type="entry name" value="5_nucleotid_C"/>
    <property type="match status" value="1"/>
</dbReference>
<dbReference type="PRINTS" id="PR01607">
    <property type="entry name" value="APYRASEFAMLY"/>
</dbReference>
<dbReference type="Gene3D" id="3.90.780.10">
    <property type="entry name" value="5'-Nucleotidase, C-terminal domain"/>
    <property type="match status" value="1"/>
</dbReference>
<accession>A0A1M5A2F0</accession>
<feature type="domain" description="5'-Nucleotidase C-terminal" evidence="1">
    <location>
        <begin position="85"/>
        <end position="221"/>
    </location>
</feature>
<dbReference type="PANTHER" id="PTHR11575">
    <property type="entry name" value="5'-NUCLEOTIDASE-RELATED"/>
    <property type="match status" value="1"/>
</dbReference>
<dbReference type="GO" id="GO:0009166">
    <property type="term" value="P:nucleotide catabolic process"/>
    <property type="evidence" value="ECO:0007669"/>
    <property type="project" value="InterPro"/>
</dbReference>
<gene>
    <name evidence="2" type="ORF">SAMN05444377_105119</name>
</gene>
<organism evidence="2 3">
    <name type="scientific">Flavobacterium fontis</name>
    <dbReference type="NCBI Taxonomy" id="1124188"/>
    <lineage>
        <taxon>Bacteria</taxon>
        <taxon>Pseudomonadati</taxon>
        <taxon>Bacteroidota</taxon>
        <taxon>Flavobacteriia</taxon>
        <taxon>Flavobacteriales</taxon>
        <taxon>Flavobacteriaceae</taxon>
        <taxon>Flavobacterium</taxon>
    </lineage>
</organism>
<evidence type="ECO:0000313" key="2">
    <source>
        <dbReference type="EMBL" id="SHF24405.1"/>
    </source>
</evidence>
<keyword evidence="3" id="KW-1185">Reference proteome</keyword>
<name>A0A1M5A2F0_9FLAO</name>
<dbReference type="InterPro" id="IPR036907">
    <property type="entry name" value="5'-Nucleotdase_C_sf"/>
</dbReference>
<sequence>MVKLKKYRSLRKYFVFILTFGILVACHRNPWTATRVTGTKIAIAESQPIDSTIEAVIQPYRQHIEKDLSTVLAYNPEPLDKSKGKWQTNIGCFMADITLEYVNKTLVQRGSAPAAICLLNHGGIRAVIPQGDVTARTAYEVMPFENSVVVLALKGTQISAMVDYLLQEKKPHPLSGLSFTLHDNHAESILVQGIPLDENKVYRVATSDYLSNGGDNMTFFSKALETEQTDYKIRNLLIDYFKATDTIRVNSTPRISIKE</sequence>
<dbReference type="SUPFAM" id="SSF55816">
    <property type="entry name" value="5'-nucleotidase (syn. UDP-sugar hydrolase), C-terminal domain"/>
    <property type="match status" value="1"/>
</dbReference>